<dbReference type="Proteomes" id="UP000001312">
    <property type="component" value="Unassembled WGS sequence"/>
</dbReference>
<dbReference type="AlphaFoldDB" id="A7EKD3"/>
<proteinExistence type="predicted"/>
<keyword evidence="1" id="KW-0732">Signal</keyword>
<accession>A7EKD3</accession>
<feature type="chain" id="PRO_5002708409" evidence="1">
    <location>
        <begin position="17"/>
        <end position="175"/>
    </location>
</feature>
<gene>
    <name evidence="2" type="ORF">SS1G_05780</name>
</gene>
<dbReference type="GeneID" id="5489456"/>
<name>A7EKD3_SCLS1</name>
<organism evidence="2 3">
    <name type="scientific">Sclerotinia sclerotiorum (strain ATCC 18683 / 1980 / Ss-1)</name>
    <name type="common">White mold</name>
    <name type="synonym">Whetzelinia sclerotiorum</name>
    <dbReference type="NCBI Taxonomy" id="665079"/>
    <lineage>
        <taxon>Eukaryota</taxon>
        <taxon>Fungi</taxon>
        <taxon>Dikarya</taxon>
        <taxon>Ascomycota</taxon>
        <taxon>Pezizomycotina</taxon>
        <taxon>Leotiomycetes</taxon>
        <taxon>Helotiales</taxon>
        <taxon>Sclerotiniaceae</taxon>
        <taxon>Sclerotinia</taxon>
    </lineage>
</organism>
<protein>
    <submittedName>
        <fullName evidence="2">Uncharacterized protein</fullName>
    </submittedName>
</protein>
<keyword evidence="3" id="KW-1185">Reference proteome</keyword>
<reference evidence="3" key="1">
    <citation type="journal article" date="2011" name="PLoS Genet.">
        <title>Genomic analysis of the necrotrophic fungal pathogens Sclerotinia sclerotiorum and Botrytis cinerea.</title>
        <authorList>
            <person name="Amselem J."/>
            <person name="Cuomo C.A."/>
            <person name="van Kan J.A."/>
            <person name="Viaud M."/>
            <person name="Benito E.P."/>
            <person name="Couloux A."/>
            <person name="Coutinho P.M."/>
            <person name="de Vries R.P."/>
            <person name="Dyer P.S."/>
            <person name="Fillinger S."/>
            <person name="Fournier E."/>
            <person name="Gout L."/>
            <person name="Hahn M."/>
            <person name="Kohn L."/>
            <person name="Lapalu N."/>
            <person name="Plummer K.M."/>
            <person name="Pradier J.M."/>
            <person name="Quevillon E."/>
            <person name="Sharon A."/>
            <person name="Simon A."/>
            <person name="ten Have A."/>
            <person name="Tudzynski B."/>
            <person name="Tudzynski P."/>
            <person name="Wincker P."/>
            <person name="Andrew M."/>
            <person name="Anthouard V."/>
            <person name="Beever R.E."/>
            <person name="Beffa R."/>
            <person name="Benoit I."/>
            <person name="Bouzid O."/>
            <person name="Brault B."/>
            <person name="Chen Z."/>
            <person name="Choquer M."/>
            <person name="Collemare J."/>
            <person name="Cotton P."/>
            <person name="Danchin E.G."/>
            <person name="Da Silva C."/>
            <person name="Gautier A."/>
            <person name="Giraud C."/>
            <person name="Giraud T."/>
            <person name="Gonzalez C."/>
            <person name="Grossetete S."/>
            <person name="Guldener U."/>
            <person name="Henrissat B."/>
            <person name="Howlett B.J."/>
            <person name="Kodira C."/>
            <person name="Kretschmer M."/>
            <person name="Lappartient A."/>
            <person name="Leroch M."/>
            <person name="Levis C."/>
            <person name="Mauceli E."/>
            <person name="Neuveglise C."/>
            <person name="Oeser B."/>
            <person name="Pearson M."/>
            <person name="Poulain J."/>
            <person name="Poussereau N."/>
            <person name="Quesneville H."/>
            <person name="Rascle C."/>
            <person name="Schumacher J."/>
            <person name="Segurens B."/>
            <person name="Sexton A."/>
            <person name="Silva E."/>
            <person name="Sirven C."/>
            <person name="Soanes D.M."/>
            <person name="Talbot N.J."/>
            <person name="Templeton M."/>
            <person name="Yandava C."/>
            <person name="Yarden O."/>
            <person name="Zeng Q."/>
            <person name="Rollins J.A."/>
            <person name="Lebrun M.H."/>
            <person name="Dickman M."/>
        </authorList>
    </citation>
    <scope>NUCLEOTIDE SEQUENCE [LARGE SCALE GENOMIC DNA]</scope>
    <source>
        <strain evidence="3">ATCC 18683 / 1980 / Ss-1</strain>
    </source>
</reference>
<dbReference type="RefSeq" id="XP_001592858.1">
    <property type="nucleotide sequence ID" value="XM_001592808.1"/>
</dbReference>
<dbReference type="InParanoid" id="A7EKD3"/>
<sequence>MLRLNMRLCLAILCQATPLKRQMKFEGIDETVDLSTSRTNGPKRPRLSNSRIGSKKNAFACWFYEKIHKSIALSRMVPQISNSYILYFGESTLMACLLCLIRFKFDDRVITVLCKIHLQIARFRIQDRLHMGPRDVGSFTGNYFSANTMATLLDAEIGATSFTDYCLADGRYCEH</sequence>
<evidence type="ECO:0000256" key="1">
    <source>
        <dbReference type="SAM" id="SignalP"/>
    </source>
</evidence>
<evidence type="ECO:0000313" key="3">
    <source>
        <dbReference type="Proteomes" id="UP000001312"/>
    </source>
</evidence>
<dbReference type="EMBL" id="CH476627">
    <property type="protein sequence ID" value="EDO03299.1"/>
    <property type="molecule type" value="Genomic_DNA"/>
</dbReference>
<evidence type="ECO:0000313" key="2">
    <source>
        <dbReference type="EMBL" id="EDO03299.1"/>
    </source>
</evidence>
<dbReference type="HOGENOM" id="CLU_1533472_0_0_1"/>
<dbReference type="KEGG" id="ssl:SS1G_05780"/>
<feature type="signal peptide" evidence="1">
    <location>
        <begin position="1"/>
        <end position="16"/>
    </location>
</feature>